<sequence>MGSFSYASSASSTSSLSWRRPSSSSSSSSSWRRSSTTPSTPSPPRSRQSSLSSEKSSNWRAGARPLEASSKSLPGFDDVELGMVFFLPYDEAPADSKIHATLEETENPWGHPAVVVAKWLDHGKACVRIRLCTSFGGKRIEKAKLPEHHHFFLLADNEEDTTPHEGTALARMAGSAKFGKRTYVNLSTKSEYPIEYKYLSPWASASQIQFDCKAVNKILSFKPHIS</sequence>
<feature type="compositionally biased region" description="Low complexity" evidence="1">
    <location>
        <begin position="1"/>
        <end position="56"/>
    </location>
</feature>
<keyword evidence="3" id="KW-1185">Reference proteome</keyword>
<organism evidence="2 3">
    <name type="scientific">Ampelomyces quisqualis</name>
    <name type="common">Powdery mildew agent</name>
    <dbReference type="NCBI Taxonomy" id="50730"/>
    <lineage>
        <taxon>Eukaryota</taxon>
        <taxon>Fungi</taxon>
        <taxon>Dikarya</taxon>
        <taxon>Ascomycota</taxon>
        <taxon>Pezizomycotina</taxon>
        <taxon>Dothideomycetes</taxon>
        <taxon>Pleosporomycetidae</taxon>
        <taxon>Pleosporales</taxon>
        <taxon>Pleosporineae</taxon>
        <taxon>Phaeosphaeriaceae</taxon>
        <taxon>Ampelomyces</taxon>
    </lineage>
</organism>
<dbReference type="Proteomes" id="UP000800096">
    <property type="component" value="Unassembled WGS sequence"/>
</dbReference>
<dbReference type="OrthoDB" id="3775889at2759"/>
<gene>
    <name evidence="2" type="ORF">BDU57DRAFT_440093</name>
</gene>
<feature type="region of interest" description="Disordered" evidence="1">
    <location>
        <begin position="1"/>
        <end position="65"/>
    </location>
</feature>
<reference evidence="2" key="1">
    <citation type="journal article" date="2020" name="Stud. Mycol.">
        <title>101 Dothideomycetes genomes: a test case for predicting lifestyles and emergence of pathogens.</title>
        <authorList>
            <person name="Haridas S."/>
            <person name="Albert R."/>
            <person name="Binder M."/>
            <person name="Bloem J."/>
            <person name="Labutti K."/>
            <person name="Salamov A."/>
            <person name="Andreopoulos B."/>
            <person name="Baker S."/>
            <person name="Barry K."/>
            <person name="Bills G."/>
            <person name="Bluhm B."/>
            <person name="Cannon C."/>
            <person name="Castanera R."/>
            <person name="Culley D."/>
            <person name="Daum C."/>
            <person name="Ezra D."/>
            <person name="Gonzalez J."/>
            <person name="Henrissat B."/>
            <person name="Kuo A."/>
            <person name="Liang C."/>
            <person name="Lipzen A."/>
            <person name="Lutzoni F."/>
            <person name="Magnuson J."/>
            <person name="Mondo S."/>
            <person name="Nolan M."/>
            <person name="Ohm R."/>
            <person name="Pangilinan J."/>
            <person name="Park H.-J."/>
            <person name="Ramirez L."/>
            <person name="Alfaro M."/>
            <person name="Sun H."/>
            <person name="Tritt A."/>
            <person name="Yoshinaga Y."/>
            <person name="Zwiers L.-H."/>
            <person name="Turgeon B."/>
            <person name="Goodwin S."/>
            <person name="Spatafora J."/>
            <person name="Crous P."/>
            <person name="Grigoriev I."/>
        </authorList>
    </citation>
    <scope>NUCLEOTIDE SEQUENCE</scope>
    <source>
        <strain evidence="2">HMLAC05119</strain>
    </source>
</reference>
<evidence type="ECO:0000313" key="2">
    <source>
        <dbReference type="EMBL" id="KAF1921772.1"/>
    </source>
</evidence>
<dbReference type="AlphaFoldDB" id="A0A6A5R261"/>
<accession>A0A6A5R261</accession>
<proteinExistence type="predicted"/>
<evidence type="ECO:0000313" key="3">
    <source>
        <dbReference type="Proteomes" id="UP000800096"/>
    </source>
</evidence>
<protein>
    <submittedName>
        <fullName evidence="2">Uncharacterized protein</fullName>
    </submittedName>
</protein>
<dbReference type="EMBL" id="ML979132">
    <property type="protein sequence ID" value="KAF1921772.1"/>
    <property type="molecule type" value="Genomic_DNA"/>
</dbReference>
<evidence type="ECO:0000256" key="1">
    <source>
        <dbReference type="SAM" id="MobiDB-lite"/>
    </source>
</evidence>
<name>A0A6A5R261_AMPQU</name>